<dbReference type="Pfam" id="PF04203">
    <property type="entry name" value="Sortase"/>
    <property type="match status" value="1"/>
</dbReference>
<evidence type="ECO:0000256" key="1">
    <source>
        <dbReference type="ARBA" id="ARBA00022801"/>
    </source>
</evidence>
<evidence type="ECO:0000313" key="5">
    <source>
        <dbReference type="Proteomes" id="UP000309174"/>
    </source>
</evidence>
<dbReference type="Proteomes" id="UP000309174">
    <property type="component" value="Unassembled WGS sequence"/>
</dbReference>
<dbReference type="InterPro" id="IPR042003">
    <property type="entry name" value="Sortase_E"/>
</dbReference>
<keyword evidence="1" id="KW-0378">Hydrolase</keyword>
<evidence type="ECO:0000256" key="2">
    <source>
        <dbReference type="PIRSR" id="PIRSR605754-1"/>
    </source>
</evidence>
<dbReference type="CDD" id="cd05830">
    <property type="entry name" value="Sortase_E"/>
    <property type="match status" value="1"/>
</dbReference>
<reference evidence="4 5" key="1">
    <citation type="submission" date="2019-05" db="EMBL/GenBank/DDBJ databases">
        <title>Draft genome sequence of Actinomadura sp. 14C53.</title>
        <authorList>
            <person name="Saricaoglu S."/>
            <person name="Isik K."/>
        </authorList>
    </citation>
    <scope>NUCLEOTIDE SEQUENCE [LARGE SCALE GENOMIC DNA]</scope>
    <source>
        <strain evidence="4 5">14C53</strain>
    </source>
</reference>
<comment type="caution">
    <text evidence="4">The sequence shown here is derived from an EMBL/GenBank/DDBJ whole genome shotgun (WGS) entry which is preliminary data.</text>
</comment>
<accession>A0A5C4JCP7</accession>
<dbReference type="NCBIfam" id="TIGR01076">
    <property type="entry name" value="sortase_fam"/>
    <property type="match status" value="1"/>
</dbReference>
<dbReference type="AlphaFoldDB" id="A0A5C4JCP7"/>
<proteinExistence type="predicted"/>
<protein>
    <submittedName>
        <fullName evidence="4">Class E sortase</fullName>
    </submittedName>
</protein>
<dbReference type="InterPro" id="IPR023365">
    <property type="entry name" value="Sortase_dom-sf"/>
</dbReference>
<dbReference type="EMBL" id="VCKW01000059">
    <property type="protein sequence ID" value="TMR01749.1"/>
    <property type="molecule type" value="Genomic_DNA"/>
</dbReference>
<gene>
    <name evidence="4" type="ORF">ETD83_14025</name>
</gene>
<feature type="active site" description="Acyl-thioester intermediate" evidence="2">
    <location>
        <position position="200"/>
    </location>
</feature>
<feature type="active site" description="Proton donor/acceptor" evidence="2">
    <location>
        <position position="132"/>
    </location>
</feature>
<dbReference type="InterPro" id="IPR005754">
    <property type="entry name" value="Sortase"/>
</dbReference>
<evidence type="ECO:0000313" key="4">
    <source>
        <dbReference type="EMBL" id="TMR01749.1"/>
    </source>
</evidence>
<name>A0A5C4JCP7_9ACTN</name>
<evidence type="ECO:0000256" key="3">
    <source>
        <dbReference type="SAM" id="MobiDB-lite"/>
    </source>
</evidence>
<sequence length="224" mass="24549">MPSGRGRQTCRPLPFATEPGIDGSEPMLDRKSVSAAAIAVCCGLPVTGVPQAQAQERVRTQPQARPGTVAVAVPAAARQRKGAVIAHLRITRMGLKAEVRKGVSEPVLRRGVGHYPGTALPGRAGNTVLLGHRTTWLRPFNELDRMRRGDRIVLRVGRTSYTYTMRSMHVIKPRDRRALEPVPFKPLSAPDGEYVTLITCTPKGSDRRRLVVVAKLKHTSKRNT</sequence>
<dbReference type="OrthoDB" id="5242879at2"/>
<organism evidence="4 5">
    <name type="scientific">Actinomadura soli</name>
    <dbReference type="NCBI Taxonomy" id="2508997"/>
    <lineage>
        <taxon>Bacteria</taxon>
        <taxon>Bacillati</taxon>
        <taxon>Actinomycetota</taxon>
        <taxon>Actinomycetes</taxon>
        <taxon>Streptosporangiales</taxon>
        <taxon>Thermomonosporaceae</taxon>
        <taxon>Actinomadura</taxon>
    </lineage>
</organism>
<dbReference type="Gene3D" id="2.40.260.10">
    <property type="entry name" value="Sortase"/>
    <property type="match status" value="1"/>
</dbReference>
<keyword evidence="5" id="KW-1185">Reference proteome</keyword>
<feature type="region of interest" description="Disordered" evidence="3">
    <location>
        <begin position="1"/>
        <end position="24"/>
    </location>
</feature>
<dbReference type="GO" id="GO:0016787">
    <property type="term" value="F:hydrolase activity"/>
    <property type="evidence" value="ECO:0007669"/>
    <property type="project" value="UniProtKB-KW"/>
</dbReference>
<dbReference type="SUPFAM" id="SSF63817">
    <property type="entry name" value="Sortase"/>
    <property type="match status" value="1"/>
</dbReference>